<keyword evidence="5" id="KW-1185">Reference proteome</keyword>
<accession>A0ABX7MDG8</accession>
<dbReference type="Pfam" id="PF01774">
    <property type="entry name" value="UreD"/>
    <property type="match status" value="1"/>
</dbReference>
<proteinExistence type="inferred from homology"/>
<sequence length="281" mass="30279">MRDAGHAAPPFGWRARLALGFERRGERSVLARREHLGPLRVQKALYPEGDAVSHAILLHPPAGIAGGDSLTIDVSVGASASALLTTPGAGKWYRADGRRAEQRIHLNIEAGGSLEWLPQESMVFDGADGDAALEVNLSGDAHFIGFDLWCLGRRARGERFERGRMHTRLRIARDGRPVFAEQATLRGSDARFASAAVLGGATVFGSLLAAAPNIDASLIEACRHERPTAGLGAVTRLPGLLVARYRGDDAEAARHWFAALWAIVRPALLNRPACPPRIWNT</sequence>
<comment type="subunit">
    <text evidence="3">UreD, UreF and UreG form a complex that acts as a GTP-hydrolysis-dependent molecular chaperone, activating the urease apoprotein by helping to assemble the nickel containing metallocenter of UreC. The UreE protein probably delivers the nickel.</text>
</comment>
<gene>
    <name evidence="3" type="primary">ureD</name>
    <name evidence="4" type="ORF">JY500_02385</name>
</gene>
<comment type="subcellular location">
    <subcellularLocation>
        <location evidence="3">Cytoplasm</location>
    </subcellularLocation>
</comment>
<evidence type="ECO:0000256" key="3">
    <source>
        <dbReference type="HAMAP-Rule" id="MF_01384"/>
    </source>
</evidence>
<protein>
    <recommendedName>
        <fullName evidence="3">Urease accessory protein UreD</fullName>
    </recommendedName>
</protein>
<dbReference type="PANTHER" id="PTHR33643">
    <property type="entry name" value="UREASE ACCESSORY PROTEIN D"/>
    <property type="match status" value="1"/>
</dbReference>
<reference evidence="4 5" key="1">
    <citation type="submission" date="2021-02" db="EMBL/GenBank/DDBJ databases">
        <title>Niveibacterium changnyeongensis HC41.</title>
        <authorList>
            <person name="Kang M."/>
        </authorList>
    </citation>
    <scope>NUCLEOTIDE SEQUENCE [LARGE SCALE GENOMIC DNA]</scope>
    <source>
        <strain evidence="4 5">HC41</strain>
    </source>
</reference>
<evidence type="ECO:0000256" key="1">
    <source>
        <dbReference type="ARBA" id="ARBA00007177"/>
    </source>
</evidence>
<evidence type="ECO:0000313" key="5">
    <source>
        <dbReference type="Proteomes" id="UP000663570"/>
    </source>
</evidence>
<keyword evidence="2 3" id="KW-0143">Chaperone</keyword>
<dbReference type="InterPro" id="IPR002669">
    <property type="entry name" value="UreD"/>
</dbReference>
<evidence type="ECO:0000313" key="4">
    <source>
        <dbReference type="EMBL" id="QSI79096.1"/>
    </source>
</evidence>
<keyword evidence="3" id="KW-0963">Cytoplasm</keyword>
<comment type="function">
    <text evidence="3">Required for maturation of urease via the functional incorporation of the urease nickel metallocenter.</text>
</comment>
<organism evidence="4 5">
    <name type="scientific">Niveibacterium microcysteis</name>
    <dbReference type="NCBI Taxonomy" id="2811415"/>
    <lineage>
        <taxon>Bacteria</taxon>
        <taxon>Pseudomonadati</taxon>
        <taxon>Pseudomonadota</taxon>
        <taxon>Betaproteobacteria</taxon>
        <taxon>Rhodocyclales</taxon>
        <taxon>Rhodocyclaceae</taxon>
        <taxon>Niveibacterium</taxon>
    </lineage>
</organism>
<dbReference type="Proteomes" id="UP000663570">
    <property type="component" value="Chromosome"/>
</dbReference>
<evidence type="ECO:0000256" key="2">
    <source>
        <dbReference type="ARBA" id="ARBA00023186"/>
    </source>
</evidence>
<comment type="similarity">
    <text evidence="1 3">Belongs to the UreD family.</text>
</comment>
<keyword evidence="3" id="KW-0996">Nickel insertion</keyword>
<dbReference type="HAMAP" id="MF_01384">
    <property type="entry name" value="UreD"/>
    <property type="match status" value="1"/>
</dbReference>
<dbReference type="PANTHER" id="PTHR33643:SF1">
    <property type="entry name" value="UREASE ACCESSORY PROTEIN D"/>
    <property type="match status" value="1"/>
</dbReference>
<name>A0ABX7MDG8_9RHOO</name>
<dbReference type="EMBL" id="CP071060">
    <property type="protein sequence ID" value="QSI79096.1"/>
    <property type="molecule type" value="Genomic_DNA"/>
</dbReference>